<protein>
    <recommendedName>
        <fullName evidence="5">DNA2/NAM7 helicase-like C-terminal domain-containing protein</fullName>
    </recommendedName>
</protein>
<keyword evidence="2" id="KW-0378">Hydrolase</keyword>
<keyword evidence="3" id="KW-0347">Helicase</keyword>
<dbReference type="GO" id="GO:0043139">
    <property type="term" value="F:5'-3' DNA helicase activity"/>
    <property type="evidence" value="ECO:0007669"/>
    <property type="project" value="TreeGrafter"/>
</dbReference>
<dbReference type="InterPro" id="IPR027417">
    <property type="entry name" value="P-loop_NTPase"/>
</dbReference>
<organism evidence="6 7">
    <name type="scientific">Akanthomyces lecanii RCEF 1005</name>
    <dbReference type="NCBI Taxonomy" id="1081108"/>
    <lineage>
        <taxon>Eukaryota</taxon>
        <taxon>Fungi</taxon>
        <taxon>Dikarya</taxon>
        <taxon>Ascomycota</taxon>
        <taxon>Pezizomycotina</taxon>
        <taxon>Sordariomycetes</taxon>
        <taxon>Hypocreomycetidae</taxon>
        <taxon>Hypocreales</taxon>
        <taxon>Cordycipitaceae</taxon>
        <taxon>Akanthomyces</taxon>
        <taxon>Cordyceps confragosa</taxon>
    </lineage>
</organism>
<dbReference type="PANTHER" id="PTHR43788">
    <property type="entry name" value="DNA2/NAM7 HELICASE FAMILY MEMBER"/>
    <property type="match status" value="1"/>
</dbReference>
<evidence type="ECO:0000313" key="6">
    <source>
        <dbReference type="EMBL" id="OAA80924.1"/>
    </source>
</evidence>
<evidence type="ECO:0000256" key="1">
    <source>
        <dbReference type="ARBA" id="ARBA00022741"/>
    </source>
</evidence>
<evidence type="ECO:0000256" key="4">
    <source>
        <dbReference type="ARBA" id="ARBA00022840"/>
    </source>
</evidence>
<dbReference type="Gene3D" id="3.40.50.300">
    <property type="entry name" value="P-loop containing nucleotide triphosphate hydrolases"/>
    <property type="match status" value="2"/>
</dbReference>
<dbReference type="Pfam" id="PF13087">
    <property type="entry name" value="AAA_12"/>
    <property type="match status" value="1"/>
</dbReference>
<dbReference type="AlphaFoldDB" id="A0A168JVJ3"/>
<evidence type="ECO:0000256" key="2">
    <source>
        <dbReference type="ARBA" id="ARBA00022801"/>
    </source>
</evidence>
<dbReference type="Proteomes" id="UP000076881">
    <property type="component" value="Unassembled WGS sequence"/>
</dbReference>
<dbReference type="PANTHER" id="PTHR43788:SF8">
    <property type="entry name" value="DNA-BINDING PROTEIN SMUBP-2"/>
    <property type="match status" value="1"/>
</dbReference>
<dbReference type="STRING" id="1081108.A0A168JVJ3"/>
<dbReference type="OrthoDB" id="4870772at2759"/>
<evidence type="ECO:0000256" key="3">
    <source>
        <dbReference type="ARBA" id="ARBA00022806"/>
    </source>
</evidence>
<evidence type="ECO:0000259" key="5">
    <source>
        <dbReference type="Pfam" id="PF13087"/>
    </source>
</evidence>
<keyword evidence="4" id="KW-0067">ATP-binding</keyword>
<comment type="caution">
    <text evidence="6">The sequence shown here is derived from an EMBL/GenBank/DDBJ whole genome shotgun (WGS) entry which is preliminary data.</text>
</comment>
<accession>A0A168JVJ3</accession>
<sequence length="743" mass="82433">MASQQGNLVPEAVGPKVRKHAMSRNGCILFFEDTDSVIACSKTIMPSSRVGARITCKTGGYMEPYIGFTLDLPFPSDQSANEASGHGVSFGSFVFDVGIREVTRQALTVNIFHPDARPTNDYAGTASAETTETEVNSWMLLHRCLVQGAGFFEWTKVTRQVSMPTVNLLDFGDSFLADAIVQEALPLDQARFRGYLSNRPLGCGLLIAAPGTGKTTASAVAVLAMNVKFGQILCSGPINPTIDNYAQKIDEVARSVRKRCRTTYPYLEYCHPMIVRGYKMSDELHVFKHLLEFPEDSEAELFSEFQRSAWRLPFSVTYWALVVLESSAVDAIPVDDIGPLSQLRQDVHEHPRWICLREVASGRCSWSDFLADRVRDGEMLEFLAAVADAADILCATSAQLAAVPYKLWKKTKARAVAVDEAGSMNRPELYGIWGNTALPIFLSGDDRQFAPLVLSKMVMDGNDHPVHRFAKDGQLSQMRALQGMGMPVYRLKQQLRMANGMFDIISKMMYPDVPLSYNATWDVSLENFDIGRDLEAFMCRPFEQLSRPRPGKMLPVFVHCDVAKSIINEFTGSARCPEQSLAALRVAARFVDEEGADPARIRFLSPYTATVREIRGKLERYPQLQGTGPLSTVDSFQGHESDIIMLVMGVAGRRPGPEFVAEEARINVMMTRQRCGLVIVGDNTIAGSLDTPNDEKIRITTAWGDENSVKAPSLKRLFKELVRLGRSVRITDEFLEEADDAAE</sequence>
<dbReference type="GO" id="GO:0016787">
    <property type="term" value="F:hydrolase activity"/>
    <property type="evidence" value="ECO:0007669"/>
    <property type="project" value="UniProtKB-KW"/>
</dbReference>
<proteinExistence type="predicted"/>
<keyword evidence="7" id="KW-1185">Reference proteome</keyword>
<name>A0A168JVJ3_CORDF</name>
<dbReference type="GO" id="GO:0005524">
    <property type="term" value="F:ATP binding"/>
    <property type="evidence" value="ECO:0007669"/>
    <property type="project" value="UniProtKB-KW"/>
</dbReference>
<feature type="domain" description="DNA2/NAM7 helicase-like C-terminal" evidence="5">
    <location>
        <begin position="477"/>
        <end position="683"/>
    </location>
</feature>
<dbReference type="SUPFAM" id="SSF52540">
    <property type="entry name" value="P-loop containing nucleoside triphosphate hydrolases"/>
    <property type="match status" value="1"/>
</dbReference>
<dbReference type="InterPro" id="IPR041679">
    <property type="entry name" value="DNA2/NAM7-like_C"/>
</dbReference>
<gene>
    <name evidence="6" type="ORF">LEL_00469</name>
</gene>
<reference evidence="6 7" key="1">
    <citation type="journal article" date="2016" name="Genome Biol. Evol.">
        <title>Divergent and convergent evolution of fungal pathogenicity.</title>
        <authorList>
            <person name="Shang Y."/>
            <person name="Xiao G."/>
            <person name="Zheng P."/>
            <person name="Cen K."/>
            <person name="Zhan S."/>
            <person name="Wang C."/>
        </authorList>
    </citation>
    <scope>NUCLEOTIDE SEQUENCE [LARGE SCALE GENOMIC DNA]</scope>
    <source>
        <strain evidence="6 7">RCEF 1005</strain>
    </source>
</reference>
<dbReference type="EMBL" id="AZHF01000001">
    <property type="protein sequence ID" value="OAA80924.1"/>
    <property type="molecule type" value="Genomic_DNA"/>
</dbReference>
<keyword evidence="1" id="KW-0547">Nucleotide-binding</keyword>
<evidence type="ECO:0000313" key="7">
    <source>
        <dbReference type="Proteomes" id="UP000076881"/>
    </source>
</evidence>
<dbReference type="InterPro" id="IPR050534">
    <property type="entry name" value="Coronavir_polyprotein_1ab"/>
</dbReference>